<dbReference type="Gene3D" id="3.40.50.150">
    <property type="entry name" value="Vaccinia Virus protein VP39"/>
    <property type="match status" value="1"/>
</dbReference>
<gene>
    <name evidence="3" type="ORF">sm9_1849</name>
</gene>
<dbReference type="Pfam" id="PF03686">
    <property type="entry name" value="UPF0146"/>
    <property type="match status" value="1"/>
</dbReference>
<dbReference type="AlphaFoldDB" id="A0A0U3CVA5"/>
<sequence>MWQNFAEYILSRCEKNPTRICEIAVGKFTQVFDYLNEQENVEIIKTDISPNDPSVIKDDITNPNLKIYENLDIIYSIRPPSELQPYIINLALKTDTKLIIKPLFNEDINGKNVKLKLKNYKKASFYTLGV</sequence>
<evidence type="ECO:0000256" key="2">
    <source>
        <dbReference type="HAMAP-Rule" id="MF_00341"/>
    </source>
</evidence>
<evidence type="ECO:0000313" key="4">
    <source>
        <dbReference type="Proteomes" id="UP000067738"/>
    </source>
</evidence>
<protein>
    <recommendedName>
        <fullName evidence="2">UPF0146 protein sm9_1849</fullName>
    </recommendedName>
</protein>
<name>A0A0U3CVA5_9EURY</name>
<dbReference type="GeneID" id="26736795"/>
<dbReference type="PIRSF" id="PIRSF016725">
    <property type="entry name" value="UCP016725"/>
    <property type="match status" value="1"/>
</dbReference>
<dbReference type="Proteomes" id="UP000067738">
    <property type="component" value="Chromosome"/>
</dbReference>
<dbReference type="PATRIC" id="fig|230361.4.peg.1912"/>
<organism evidence="3 4">
    <name type="scientific">Methanobrevibacter millerae</name>
    <dbReference type="NCBI Taxonomy" id="230361"/>
    <lineage>
        <taxon>Archaea</taxon>
        <taxon>Methanobacteriati</taxon>
        <taxon>Methanobacteriota</taxon>
        <taxon>Methanomada group</taxon>
        <taxon>Methanobacteria</taxon>
        <taxon>Methanobacteriales</taxon>
        <taxon>Methanobacteriaceae</taxon>
        <taxon>Methanobrevibacter</taxon>
    </lineage>
</organism>
<evidence type="ECO:0000256" key="1">
    <source>
        <dbReference type="ARBA" id="ARBA00006969"/>
    </source>
</evidence>
<dbReference type="InterPro" id="IPR005353">
    <property type="entry name" value="UPF0146"/>
</dbReference>
<comment type="similarity">
    <text evidence="1 2">Belongs to the UPF0146 family.</text>
</comment>
<dbReference type="HAMAP" id="MF_00341">
    <property type="entry name" value="UPF0146"/>
    <property type="match status" value="1"/>
</dbReference>
<evidence type="ECO:0000313" key="3">
    <source>
        <dbReference type="EMBL" id="ALT69615.1"/>
    </source>
</evidence>
<proteinExistence type="inferred from homology"/>
<dbReference type="InterPro" id="IPR029063">
    <property type="entry name" value="SAM-dependent_MTases_sf"/>
</dbReference>
<reference evidence="3 4" key="1">
    <citation type="submission" date="2015-04" db="EMBL/GenBank/DDBJ databases">
        <title>The complete genome sequence of the rumen methanogen Methanobrevibacter millerae SM9.</title>
        <authorList>
            <person name="Leahy S.C."/>
            <person name="Kelly W.J."/>
            <person name="Pacheco D.M."/>
            <person name="Li D."/>
            <person name="Altermann E."/>
            <person name="Attwood G.T."/>
        </authorList>
    </citation>
    <scope>NUCLEOTIDE SEQUENCE [LARGE SCALE GENOMIC DNA]</scope>
    <source>
        <strain evidence="3 4">SM9</strain>
    </source>
</reference>
<dbReference type="KEGG" id="mmil:sm9_1849"/>
<keyword evidence="4" id="KW-1185">Reference proteome</keyword>
<dbReference type="RefSeq" id="WP_058739845.1">
    <property type="nucleotide sequence ID" value="NZ_CP011266.1"/>
</dbReference>
<dbReference type="EMBL" id="CP011266">
    <property type="protein sequence ID" value="ALT69615.1"/>
    <property type="molecule type" value="Genomic_DNA"/>
</dbReference>
<accession>A0A0U3CVA5</accession>
<dbReference type="OrthoDB" id="59816at2157"/>